<keyword evidence="9" id="KW-1185">Reference proteome</keyword>
<organism evidence="8 9">
    <name type="scientific">Arthrobacter horti</name>
    <dbReference type="NCBI Taxonomy" id="3068273"/>
    <lineage>
        <taxon>Bacteria</taxon>
        <taxon>Bacillati</taxon>
        <taxon>Actinomycetota</taxon>
        <taxon>Actinomycetes</taxon>
        <taxon>Micrococcales</taxon>
        <taxon>Micrococcaceae</taxon>
        <taxon>Arthrobacter</taxon>
    </lineage>
</organism>
<evidence type="ECO:0000313" key="8">
    <source>
        <dbReference type="EMBL" id="MDP5227790.1"/>
    </source>
</evidence>
<comment type="caution">
    <text evidence="8">The sequence shown here is derived from an EMBL/GenBank/DDBJ whole genome shotgun (WGS) entry which is preliminary data.</text>
</comment>
<sequence length="519" mass="55858">MSSQHFITPVPRSVVPSAGTLTLTPATRVVPGPGAESVAVRFAAWLRAGTGWEVPLAGDTGPAITFTLDPSVDGGEAYTLTVNDDGVRLAAAHPAGLFHAASSLRQLLPAALEKGHADAPSGTIDVGHVHVEDAPRFAYRGIMLDVARSYYPMDEIRRLIDVMTRFKYNVLHLHLADDQSWRVELDTPEDNPTGIDFTELARIGKDGAVNREGWGTGPGRTGYYTQDDYRLIVEYAAERFVTVVPEFDVPGHVNAVLAAIPQLNPDGVATSPNATGEVGFSTLYNDNPLTRPFVAEVFRQLAALTPGPYLHLGGDEALVTSKEDFIAMVGDFAASVAATGKTVMGWNEYAQAELPAGAVIQYWDGDLEPTLRQVRDNGARVVMSPGKGSYLDQKYVESDPIGLKWAAMGDWDLHYGWDPVRDGLAEQDVLGVEAPLWSETIRSLDEAHWLIYPRAIAVAETAWSGAEAKDPASFAVRLGALGERLVALDVTFRPSPGIAWNARPRDVFAAGAVTGTMDA</sequence>
<evidence type="ECO:0000256" key="5">
    <source>
        <dbReference type="ARBA" id="ARBA00023295"/>
    </source>
</evidence>
<evidence type="ECO:0000259" key="7">
    <source>
        <dbReference type="Pfam" id="PF02838"/>
    </source>
</evidence>
<keyword evidence="4" id="KW-0378">Hydrolase</keyword>
<name>A0ABT9IQC0_9MICC</name>
<evidence type="ECO:0000256" key="4">
    <source>
        <dbReference type="ARBA" id="ARBA00022801"/>
    </source>
</evidence>
<dbReference type="Gene3D" id="3.20.20.80">
    <property type="entry name" value="Glycosidases"/>
    <property type="match status" value="1"/>
</dbReference>
<accession>A0ABT9IQC0</accession>
<dbReference type="EMBL" id="JAVALS010000007">
    <property type="protein sequence ID" value="MDP5227790.1"/>
    <property type="molecule type" value="Genomic_DNA"/>
</dbReference>
<dbReference type="Proteomes" id="UP001232725">
    <property type="component" value="Unassembled WGS sequence"/>
</dbReference>
<dbReference type="RefSeq" id="WP_305996841.1">
    <property type="nucleotide sequence ID" value="NZ_JAVALS010000007.1"/>
</dbReference>
<comment type="catalytic activity">
    <reaction evidence="1">
        <text>Hydrolysis of terminal non-reducing N-acetyl-D-hexosamine residues in N-acetyl-beta-D-hexosaminides.</text>
        <dbReference type="EC" id="3.2.1.52"/>
    </reaction>
</comment>
<dbReference type="CDD" id="cd06568">
    <property type="entry name" value="GH20_SpHex_like"/>
    <property type="match status" value="1"/>
</dbReference>
<proteinExistence type="inferred from homology"/>
<evidence type="ECO:0000256" key="1">
    <source>
        <dbReference type="ARBA" id="ARBA00001231"/>
    </source>
</evidence>
<evidence type="ECO:0000256" key="2">
    <source>
        <dbReference type="ARBA" id="ARBA00006285"/>
    </source>
</evidence>
<evidence type="ECO:0000259" key="6">
    <source>
        <dbReference type="Pfam" id="PF00728"/>
    </source>
</evidence>
<dbReference type="Gene3D" id="3.30.379.10">
    <property type="entry name" value="Chitobiase/beta-hexosaminidase domain 2-like"/>
    <property type="match status" value="1"/>
</dbReference>
<dbReference type="InterPro" id="IPR017853">
    <property type="entry name" value="GH"/>
</dbReference>
<feature type="domain" description="Glycoside hydrolase family 20 catalytic" evidence="6">
    <location>
        <begin position="137"/>
        <end position="465"/>
    </location>
</feature>
<gene>
    <name evidence="8" type="ORF">Q9R02_11550</name>
</gene>
<dbReference type="InterPro" id="IPR015882">
    <property type="entry name" value="HEX_bac_N"/>
</dbReference>
<dbReference type="PANTHER" id="PTHR22600:SF57">
    <property type="entry name" value="BETA-N-ACETYLHEXOSAMINIDASE"/>
    <property type="match status" value="1"/>
</dbReference>
<dbReference type="InterPro" id="IPR025705">
    <property type="entry name" value="Beta_hexosaminidase_sua/sub"/>
</dbReference>
<dbReference type="PRINTS" id="PR00738">
    <property type="entry name" value="GLHYDRLASE20"/>
</dbReference>
<dbReference type="SUPFAM" id="SSF51445">
    <property type="entry name" value="(Trans)glycosidases"/>
    <property type="match status" value="1"/>
</dbReference>
<dbReference type="EC" id="3.2.1.52" evidence="3"/>
<comment type="similarity">
    <text evidence="2">Belongs to the glycosyl hydrolase 20 family.</text>
</comment>
<keyword evidence="5" id="KW-0326">Glycosidase</keyword>
<dbReference type="Pfam" id="PF02838">
    <property type="entry name" value="Glyco_hydro_20b"/>
    <property type="match status" value="1"/>
</dbReference>
<protein>
    <recommendedName>
        <fullName evidence="3">beta-N-acetylhexosaminidase</fullName>
        <ecNumber evidence="3">3.2.1.52</ecNumber>
    </recommendedName>
</protein>
<evidence type="ECO:0000256" key="3">
    <source>
        <dbReference type="ARBA" id="ARBA00012663"/>
    </source>
</evidence>
<dbReference type="Pfam" id="PF00728">
    <property type="entry name" value="Glyco_hydro_20"/>
    <property type="match status" value="1"/>
</dbReference>
<dbReference type="SUPFAM" id="SSF55545">
    <property type="entry name" value="beta-N-acetylhexosaminidase-like domain"/>
    <property type="match status" value="1"/>
</dbReference>
<dbReference type="InterPro" id="IPR029018">
    <property type="entry name" value="Hex-like_dom2"/>
</dbReference>
<dbReference type="PANTHER" id="PTHR22600">
    <property type="entry name" value="BETA-HEXOSAMINIDASE"/>
    <property type="match status" value="1"/>
</dbReference>
<feature type="domain" description="Beta-hexosaminidase bacterial type N-terminal" evidence="7">
    <location>
        <begin position="5"/>
        <end position="124"/>
    </location>
</feature>
<dbReference type="InterPro" id="IPR015883">
    <property type="entry name" value="Glyco_hydro_20_cat"/>
</dbReference>
<reference evidence="8 9" key="1">
    <citation type="submission" date="2023-08" db="EMBL/GenBank/DDBJ databases">
        <title>Arthrobacter horti sp. nov., isolated from forest soil.</title>
        <authorList>
            <person name="Park M."/>
        </authorList>
    </citation>
    <scope>NUCLEOTIDE SEQUENCE [LARGE SCALE GENOMIC DNA]</scope>
    <source>
        <strain evidence="8 9">YJM1</strain>
    </source>
</reference>
<evidence type="ECO:0000313" key="9">
    <source>
        <dbReference type="Proteomes" id="UP001232725"/>
    </source>
</evidence>